<proteinExistence type="predicted"/>
<comment type="caution">
    <text evidence="1">The sequence shown here is derived from an EMBL/GenBank/DDBJ whole genome shotgun (WGS) entry which is preliminary data.</text>
</comment>
<organism evidence="1 2">
    <name type="scientific">Bacillus gaemokensis</name>
    <dbReference type="NCBI Taxonomy" id="574375"/>
    <lineage>
        <taxon>Bacteria</taxon>
        <taxon>Bacillati</taxon>
        <taxon>Bacillota</taxon>
        <taxon>Bacilli</taxon>
        <taxon>Bacillales</taxon>
        <taxon>Bacillaceae</taxon>
        <taxon>Bacillus</taxon>
        <taxon>Bacillus cereus group</taxon>
    </lineage>
</organism>
<dbReference type="EMBL" id="JOTM01000011">
    <property type="protein sequence ID" value="KEK23881.1"/>
    <property type="molecule type" value="Genomic_DNA"/>
</dbReference>
<dbReference type="RefSeq" id="WP_033674973.1">
    <property type="nucleotide sequence ID" value="NZ_JOTM01000011.1"/>
</dbReference>
<dbReference type="STRING" id="574375.AZF08_20450"/>
<evidence type="ECO:0000313" key="2">
    <source>
        <dbReference type="Proteomes" id="UP000027778"/>
    </source>
</evidence>
<dbReference type="Proteomes" id="UP000027778">
    <property type="component" value="Unassembled WGS sequence"/>
</dbReference>
<accession>A0A073KBJ4</accession>
<name>A0A073KBJ4_9BACI</name>
<reference evidence="1 2" key="1">
    <citation type="submission" date="2014-06" db="EMBL/GenBank/DDBJ databases">
        <title>Draft genome sequence of Bacillus gaemokensis JCM 15801 (MCCC 1A00707).</title>
        <authorList>
            <person name="Lai Q."/>
            <person name="Liu Y."/>
            <person name="Shao Z."/>
        </authorList>
    </citation>
    <scope>NUCLEOTIDE SEQUENCE [LARGE SCALE GENOMIC DNA]</scope>
    <source>
        <strain evidence="1 2">JCM 15801</strain>
    </source>
</reference>
<sequence>MKKRNMVYLAKKAESKRESKLLAGLLEGQGVIIGNTKDIHCYNINDVVNVEVESNGTWAWCERVRDKFNQTVRVEDILIKK</sequence>
<evidence type="ECO:0000313" key="1">
    <source>
        <dbReference type="EMBL" id="KEK23881.1"/>
    </source>
</evidence>
<dbReference type="AlphaFoldDB" id="A0A073KBJ4"/>
<keyword evidence="2" id="KW-1185">Reference proteome</keyword>
<gene>
    <name evidence="1" type="ORF">BAGA_05415</name>
</gene>
<protein>
    <submittedName>
        <fullName evidence="1">Uncharacterized protein</fullName>
    </submittedName>
</protein>